<evidence type="ECO:0000256" key="1">
    <source>
        <dbReference type="ARBA" id="ARBA00022475"/>
    </source>
</evidence>
<dbReference type="GO" id="GO:0005737">
    <property type="term" value="C:cytoplasm"/>
    <property type="evidence" value="ECO:0007669"/>
    <property type="project" value="InterPro"/>
</dbReference>
<feature type="binding site" evidence="10">
    <location>
        <position position="42"/>
    </location>
    <ligand>
        <name>Mn(2+)</name>
        <dbReference type="ChEBI" id="CHEBI:29035"/>
        <label>1</label>
    </ligand>
</feature>
<name>A0A4E0QKA1_9GAMM</name>
<organism evidence="12 13">
    <name type="scientific">Candidatus Thiomargarita nelsonii</name>
    <dbReference type="NCBI Taxonomy" id="1003181"/>
    <lineage>
        <taxon>Bacteria</taxon>
        <taxon>Pseudomonadati</taxon>
        <taxon>Pseudomonadota</taxon>
        <taxon>Gammaproteobacteria</taxon>
        <taxon>Thiotrichales</taxon>
        <taxon>Thiotrichaceae</taxon>
        <taxon>Thiomargarita</taxon>
    </lineage>
</organism>
<feature type="binding site" evidence="10">
    <location>
        <position position="196"/>
    </location>
    <ligand>
        <name>Mn(2+)</name>
        <dbReference type="ChEBI" id="CHEBI:29035"/>
        <label>1</label>
    </ligand>
</feature>
<dbReference type="EC" id="3.6.1.54" evidence="10"/>
<dbReference type="AlphaFoldDB" id="A0A4E0QKA1"/>
<dbReference type="EMBL" id="JSZA02000277">
    <property type="protein sequence ID" value="TGN99888.1"/>
    <property type="molecule type" value="Genomic_DNA"/>
</dbReference>
<feature type="binding site" evidence="10">
    <location>
        <position position="11"/>
    </location>
    <ligand>
        <name>Mn(2+)</name>
        <dbReference type="ChEBI" id="CHEBI:29035"/>
        <label>1</label>
    </ligand>
</feature>
<feature type="domain" description="Calcineurin-like phosphoesterase" evidence="11">
    <location>
        <begin position="5"/>
        <end position="198"/>
    </location>
</feature>
<feature type="binding site" evidence="10">
    <location>
        <position position="42"/>
    </location>
    <ligand>
        <name>Mn(2+)</name>
        <dbReference type="ChEBI" id="CHEBI:29035"/>
        <label>2</label>
    </ligand>
</feature>
<evidence type="ECO:0000256" key="6">
    <source>
        <dbReference type="ARBA" id="ARBA00022801"/>
    </source>
</evidence>
<keyword evidence="13" id="KW-1185">Reference proteome</keyword>
<keyword evidence="4 10" id="KW-0441">Lipid A biosynthesis</keyword>
<protein>
    <recommendedName>
        <fullName evidence="10">UDP-2,3-diacylglucosamine hydrolase</fullName>
        <ecNumber evidence="10">3.6.1.54</ecNumber>
    </recommendedName>
    <alternativeName>
        <fullName evidence="10">UDP-2,3-diacylglucosamine diphosphatase</fullName>
    </alternativeName>
</protein>
<dbReference type="SUPFAM" id="SSF56300">
    <property type="entry name" value="Metallo-dependent phosphatases"/>
    <property type="match status" value="1"/>
</dbReference>
<evidence type="ECO:0000256" key="5">
    <source>
        <dbReference type="ARBA" id="ARBA00022723"/>
    </source>
</evidence>
<comment type="similarity">
    <text evidence="10">Belongs to the LpxH family.</text>
</comment>
<dbReference type="HAMAP" id="MF_00575">
    <property type="entry name" value="LpxH"/>
    <property type="match status" value="1"/>
</dbReference>
<dbReference type="Gene3D" id="3.60.21.10">
    <property type="match status" value="1"/>
</dbReference>
<evidence type="ECO:0000259" key="11">
    <source>
        <dbReference type="Pfam" id="PF00149"/>
    </source>
</evidence>
<dbReference type="PANTHER" id="PTHR34990:SF1">
    <property type="entry name" value="UDP-2,3-DIACYLGLUCOSAMINE HYDROLASE"/>
    <property type="match status" value="1"/>
</dbReference>
<keyword evidence="6 10" id="KW-0378">Hydrolase</keyword>
<reference evidence="12 13" key="1">
    <citation type="journal article" date="2016" name="Front. Microbiol.">
        <title>Single-Cell (Meta-)Genomics of a Dimorphic Candidatus Thiomargarita nelsonii Reveals Genomic Plasticity.</title>
        <authorList>
            <person name="Flood B.E."/>
            <person name="Fliss P."/>
            <person name="Jones D.S."/>
            <person name="Dick G.J."/>
            <person name="Jain S."/>
            <person name="Kaster A.K."/>
            <person name="Winkel M."/>
            <person name="Mussmann M."/>
            <person name="Bailey J."/>
        </authorList>
    </citation>
    <scope>NUCLEOTIDE SEQUENCE [LARGE SCALE GENOMIC DNA]</scope>
    <source>
        <strain evidence="12">Hydrate Ridge</strain>
    </source>
</reference>
<evidence type="ECO:0000256" key="9">
    <source>
        <dbReference type="ARBA" id="ARBA00023211"/>
    </source>
</evidence>
<feature type="binding site" evidence="10">
    <location>
        <position position="78"/>
    </location>
    <ligand>
        <name>Mn(2+)</name>
        <dbReference type="ChEBI" id="CHEBI:29035"/>
        <label>2</label>
    </ligand>
</feature>
<keyword evidence="5 10" id="KW-0479">Metal-binding</keyword>
<feature type="binding site" evidence="10">
    <location>
        <position position="194"/>
    </location>
    <ligand>
        <name>substrate</name>
    </ligand>
</feature>
<dbReference type="InterPro" id="IPR010138">
    <property type="entry name" value="UDP-diacylglucosamine_Hdrlase"/>
</dbReference>
<dbReference type="UniPathway" id="UPA00359">
    <property type="reaction ID" value="UER00480"/>
</dbReference>
<sequence length="241" mass="27209">MPETLFIADLHLDPRRPIPLTYFMEFLANRARQAEALYILGDLFEVWLGDDEPTYQKIKTALHDLTCSGVPVFVMHGNRDFLLGAGFADATGCQLIDSPLVIDLYGTPTLLMHGDTLCTRDVEYQAFRQQVRQPQWQKQFLAQPLAQRRILAQQARTESQAKTQATADDIMDVTPEAVISVLERFGVFHLIHGHTHRPAEHQLTVNGRTALRLVVSDWRDENAMIVSCTPVSCELVDLLAK</sequence>
<evidence type="ECO:0000256" key="7">
    <source>
        <dbReference type="ARBA" id="ARBA00023098"/>
    </source>
</evidence>
<evidence type="ECO:0000256" key="3">
    <source>
        <dbReference type="ARBA" id="ARBA00022519"/>
    </source>
</evidence>
<proteinExistence type="inferred from homology"/>
<keyword evidence="9 10" id="KW-0464">Manganese</keyword>
<feature type="binding site" evidence="10">
    <location>
        <begin position="78"/>
        <end position="79"/>
    </location>
    <ligand>
        <name>substrate</name>
    </ligand>
</feature>
<feature type="binding site" evidence="10">
    <location>
        <position position="9"/>
    </location>
    <ligand>
        <name>Mn(2+)</name>
        <dbReference type="ChEBI" id="CHEBI:29035"/>
        <label>1</label>
    </ligand>
</feature>
<evidence type="ECO:0000313" key="13">
    <source>
        <dbReference type="Proteomes" id="UP000030428"/>
    </source>
</evidence>
<feature type="binding site" evidence="10">
    <location>
        <position position="194"/>
    </location>
    <ligand>
        <name>Mn(2+)</name>
        <dbReference type="ChEBI" id="CHEBI:29035"/>
        <label>2</label>
    </ligand>
</feature>
<comment type="caution">
    <text evidence="10">Lacks conserved residue(s) required for the propagation of feature annotation.</text>
</comment>
<keyword evidence="1 10" id="KW-1003">Cell membrane</keyword>
<comment type="pathway">
    <text evidence="10">Glycolipid biosynthesis; lipid IV(A) biosynthesis; lipid IV(A) from (3R)-3-hydroxytetradecanoyl-[acyl-carrier-protein] and UDP-N-acetyl-alpha-D-glucosamine: step 4/6.</text>
</comment>
<keyword evidence="2 10" id="KW-0444">Lipid biosynthesis</keyword>
<dbReference type="InterPro" id="IPR029052">
    <property type="entry name" value="Metallo-depent_PP-like"/>
</dbReference>
<dbReference type="Proteomes" id="UP000030428">
    <property type="component" value="Unassembled WGS sequence"/>
</dbReference>
<dbReference type="NCBIfam" id="TIGR01854">
    <property type="entry name" value="lipid_A_lpxH"/>
    <property type="match status" value="1"/>
</dbReference>
<evidence type="ECO:0000256" key="10">
    <source>
        <dbReference type="HAMAP-Rule" id="MF_00575"/>
    </source>
</evidence>
<dbReference type="GO" id="GO:0030145">
    <property type="term" value="F:manganese ion binding"/>
    <property type="evidence" value="ECO:0007669"/>
    <property type="project" value="UniProtKB-UniRule"/>
</dbReference>
<feature type="binding site" evidence="10">
    <location>
        <position position="163"/>
    </location>
    <ligand>
        <name>substrate</name>
    </ligand>
</feature>
<comment type="cofactor">
    <cofactor evidence="10">
        <name>Mn(2+)</name>
        <dbReference type="ChEBI" id="CHEBI:29035"/>
    </cofactor>
    <text evidence="10">Binds 2 Mn(2+) ions per subunit in a binuclear metal center.</text>
</comment>
<dbReference type="Pfam" id="PF00149">
    <property type="entry name" value="Metallophos"/>
    <property type="match status" value="1"/>
</dbReference>
<evidence type="ECO:0000313" key="12">
    <source>
        <dbReference type="EMBL" id="TGN99888.1"/>
    </source>
</evidence>
<dbReference type="GO" id="GO:0019897">
    <property type="term" value="C:extrinsic component of plasma membrane"/>
    <property type="evidence" value="ECO:0007669"/>
    <property type="project" value="UniProtKB-UniRule"/>
</dbReference>
<feature type="binding site" evidence="10">
    <location>
        <position position="159"/>
    </location>
    <ligand>
        <name>substrate</name>
    </ligand>
</feature>
<keyword evidence="7 10" id="KW-0443">Lipid metabolism</keyword>
<comment type="catalytic activity">
    <reaction evidence="10">
        <text>UDP-2-N,3-O-bis[(3R)-3-hydroxytetradecanoyl]-alpha-D-glucosamine + H2O = 2-N,3-O-bis[(3R)-3-hydroxytetradecanoyl]-alpha-D-glucosaminyl 1-phosphate + UMP + 2 H(+)</text>
        <dbReference type="Rhea" id="RHEA:25213"/>
        <dbReference type="ChEBI" id="CHEBI:15377"/>
        <dbReference type="ChEBI" id="CHEBI:15378"/>
        <dbReference type="ChEBI" id="CHEBI:57865"/>
        <dbReference type="ChEBI" id="CHEBI:57957"/>
        <dbReference type="ChEBI" id="CHEBI:78847"/>
        <dbReference type="EC" id="3.6.1.54"/>
    </reaction>
</comment>
<feature type="binding site" evidence="10">
    <location>
        <position position="121"/>
    </location>
    <ligand>
        <name>substrate</name>
    </ligand>
</feature>
<dbReference type="CDD" id="cd07398">
    <property type="entry name" value="MPP_YbbF-LpxH"/>
    <property type="match status" value="1"/>
</dbReference>
<accession>A0A4E0QKA1</accession>
<dbReference type="GO" id="GO:0008758">
    <property type="term" value="F:UDP-2,3-diacylglucosamine hydrolase activity"/>
    <property type="evidence" value="ECO:0007669"/>
    <property type="project" value="UniProtKB-UniRule"/>
</dbReference>
<dbReference type="NCBIfam" id="NF003743">
    <property type="entry name" value="PRK05340.1"/>
    <property type="match status" value="1"/>
</dbReference>
<dbReference type="PANTHER" id="PTHR34990">
    <property type="entry name" value="UDP-2,3-DIACYLGLUCOSAMINE HYDROLASE-RELATED"/>
    <property type="match status" value="1"/>
</dbReference>
<evidence type="ECO:0000256" key="2">
    <source>
        <dbReference type="ARBA" id="ARBA00022516"/>
    </source>
</evidence>
<keyword evidence="8 10" id="KW-0472">Membrane</keyword>
<comment type="subcellular location">
    <subcellularLocation>
        <location evidence="10">Cell inner membrane</location>
        <topology evidence="10">Peripheral membrane protein</topology>
        <orientation evidence="10">Cytoplasmic side</orientation>
    </subcellularLocation>
</comment>
<dbReference type="InterPro" id="IPR004843">
    <property type="entry name" value="Calcineurin-like_PHP"/>
</dbReference>
<comment type="caution">
    <text evidence="12">The sequence shown here is derived from an EMBL/GenBank/DDBJ whole genome shotgun (WGS) entry which is preliminary data.</text>
</comment>
<comment type="function">
    <text evidence="10">Hydrolyzes the pyrophosphate bond of UDP-2,3-diacylglucosamine to yield 2,3-diacylglucosamine 1-phosphate (lipid X) and UMP by catalyzing the attack of water at the alpha-P atom. Involved in the biosynthesis of lipid A, a phosphorylated glycolipid that anchors the lipopolysaccharide to the outer membrane of the cell.</text>
</comment>
<keyword evidence="3 10" id="KW-0997">Cell inner membrane</keyword>
<gene>
    <name evidence="10" type="primary">lpxH</name>
    <name evidence="12" type="ORF">PN36_32245</name>
</gene>
<evidence type="ECO:0000256" key="8">
    <source>
        <dbReference type="ARBA" id="ARBA00023136"/>
    </source>
</evidence>
<feature type="binding site" evidence="10">
    <location>
        <position position="113"/>
    </location>
    <ligand>
        <name>Mn(2+)</name>
        <dbReference type="ChEBI" id="CHEBI:29035"/>
        <label>2</label>
    </ligand>
</feature>
<dbReference type="InterPro" id="IPR043461">
    <property type="entry name" value="LpxH-like"/>
</dbReference>
<dbReference type="GO" id="GO:0009245">
    <property type="term" value="P:lipid A biosynthetic process"/>
    <property type="evidence" value="ECO:0007669"/>
    <property type="project" value="UniProtKB-UniRule"/>
</dbReference>
<evidence type="ECO:0000256" key="4">
    <source>
        <dbReference type="ARBA" id="ARBA00022556"/>
    </source>
</evidence>